<organism evidence="11 12">
    <name type="scientific">Pseudomassariella vexata</name>
    <dbReference type="NCBI Taxonomy" id="1141098"/>
    <lineage>
        <taxon>Eukaryota</taxon>
        <taxon>Fungi</taxon>
        <taxon>Dikarya</taxon>
        <taxon>Ascomycota</taxon>
        <taxon>Pezizomycotina</taxon>
        <taxon>Sordariomycetes</taxon>
        <taxon>Xylariomycetidae</taxon>
        <taxon>Amphisphaeriales</taxon>
        <taxon>Pseudomassariaceae</taxon>
        <taxon>Pseudomassariella</taxon>
    </lineage>
</organism>
<dbReference type="EC" id="4.2.1.1" evidence="4 9"/>
<evidence type="ECO:0000256" key="7">
    <source>
        <dbReference type="ARBA" id="ARBA00023239"/>
    </source>
</evidence>
<keyword evidence="12" id="KW-1185">Reference proteome</keyword>
<comment type="caution">
    <text evidence="11">The sequence shown here is derived from an EMBL/GenBank/DDBJ whole genome shotgun (WGS) entry which is preliminary data.</text>
</comment>
<proteinExistence type="inferred from homology"/>
<dbReference type="AlphaFoldDB" id="A0A1Y2EIS8"/>
<dbReference type="InterPro" id="IPR036398">
    <property type="entry name" value="CA_dom_sf"/>
</dbReference>
<dbReference type="PROSITE" id="PS51144">
    <property type="entry name" value="ALPHA_CA_2"/>
    <property type="match status" value="1"/>
</dbReference>
<evidence type="ECO:0000256" key="9">
    <source>
        <dbReference type="RuleBase" id="RU367011"/>
    </source>
</evidence>
<dbReference type="OrthoDB" id="429145at2759"/>
<accession>A0A1Y2EIS8</accession>
<keyword evidence="6 9" id="KW-0862">Zinc</keyword>
<dbReference type="InterPro" id="IPR018338">
    <property type="entry name" value="Carbonic_anhydrase_a-class_CS"/>
</dbReference>
<dbReference type="InterPro" id="IPR041891">
    <property type="entry name" value="Alpha_CA_prokaryot-like"/>
</dbReference>
<reference evidence="11 12" key="1">
    <citation type="submission" date="2016-07" db="EMBL/GenBank/DDBJ databases">
        <title>Pervasive Adenine N6-methylation of Active Genes in Fungi.</title>
        <authorList>
            <consortium name="DOE Joint Genome Institute"/>
            <person name="Mondo S.J."/>
            <person name="Dannebaum R.O."/>
            <person name="Kuo R.C."/>
            <person name="Labutti K."/>
            <person name="Haridas S."/>
            <person name="Kuo A."/>
            <person name="Salamov A."/>
            <person name="Ahrendt S.R."/>
            <person name="Lipzen A."/>
            <person name="Sullivan W."/>
            <person name="Andreopoulos W.B."/>
            <person name="Clum A."/>
            <person name="Lindquist E."/>
            <person name="Daum C."/>
            <person name="Ramamoorthy G.K."/>
            <person name="Gryganskyi A."/>
            <person name="Culley D."/>
            <person name="Magnuson J.K."/>
            <person name="James T.Y."/>
            <person name="O'Malley M.A."/>
            <person name="Stajich J.E."/>
            <person name="Spatafora J.W."/>
            <person name="Visel A."/>
            <person name="Grigoriev I.V."/>
        </authorList>
    </citation>
    <scope>NUCLEOTIDE SEQUENCE [LARGE SCALE GENOMIC DNA]</scope>
    <source>
        <strain evidence="11 12">CBS 129021</strain>
    </source>
</reference>
<dbReference type="SMART" id="SM01057">
    <property type="entry name" value="Carb_anhydrase"/>
    <property type="match status" value="1"/>
</dbReference>
<dbReference type="EMBL" id="MCFJ01000001">
    <property type="protein sequence ID" value="ORY71460.1"/>
    <property type="molecule type" value="Genomic_DNA"/>
</dbReference>
<dbReference type="Pfam" id="PF00194">
    <property type="entry name" value="Carb_anhydrase"/>
    <property type="match status" value="1"/>
</dbReference>
<feature type="signal peptide" evidence="9">
    <location>
        <begin position="1"/>
        <end position="16"/>
    </location>
</feature>
<evidence type="ECO:0000256" key="3">
    <source>
        <dbReference type="ARBA" id="ARBA00010718"/>
    </source>
</evidence>
<comment type="cofactor">
    <cofactor evidence="1 9">
        <name>Zn(2+)</name>
        <dbReference type="ChEBI" id="CHEBI:29105"/>
    </cofactor>
</comment>
<dbReference type="PANTHER" id="PTHR18952:SF265">
    <property type="entry name" value="CARBONIC ANHYDRASE"/>
    <property type="match status" value="1"/>
</dbReference>
<keyword evidence="9" id="KW-0732">Signal</keyword>
<evidence type="ECO:0000256" key="1">
    <source>
        <dbReference type="ARBA" id="ARBA00001947"/>
    </source>
</evidence>
<dbReference type="InterPro" id="IPR023561">
    <property type="entry name" value="Carbonic_anhydrase_a-class"/>
</dbReference>
<dbReference type="GO" id="GO:0004089">
    <property type="term" value="F:carbonate dehydratase activity"/>
    <property type="evidence" value="ECO:0007669"/>
    <property type="project" value="UniProtKB-UniRule"/>
</dbReference>
<sequence>MKFQSLISFLVPTASAMCDHGTSHFYKRNPLNSRAQGTFSHQGATGPIIWHTLANVNSACALGTAQSPINVKASNSKEVAGSSLTFAVDTYPEGAELENLGTALQVPANGTLTLKNTNYSLAQFHFHTPSEHLINDEYYPLEVHFVWEAADSSLAVVGFLIEVARTSDELLTSIFANVADITGAGDITHTESLNFTALATHLSKSTVFQYSGSLTTPPCTEGISWNIVSEPISIDVATYVKVKGIMKFNSRYIQDINGEKNLLQSAMAGIQALTG</sequence>
<keyword evidence="7 9" id="KW-0456">Lyase</keyword>
<dbReference type="GeneID" id="63771236"/>
<evidence type="ECO:0000256" key="2">
    <source>
        <dbReference type="ARBA" id="ARBA00002904"/>
    </source>
</evidence>
<comment type="similarity">
    <text evidence="3 9">Belongs to the alpha-carbonic anhydrase family.</text>
</comment>
<evidence type="ECO:0000259" key="10">
    <source>
        <dbReference type="PROSITE" id="PS51144"/>
    </source>
</evidence>
<comment type="function">
    <text evidence="2 9">Reversible hydration of carbon dioxide.</text>
</comment>
<dbReference type="Proteomes" id="UP000193689">
    <property type="component" value="Unassembled WGS sequence"/>
</dbReference>
<dbReference type="PROSITE" id="PS00162">
    <property type="entry name" value="ALPHA_CA_1"/>
    <property type="match status" value="1"/>
</dbReference>
<dbReference type="InParanoid" id="A0A1Y2EIS8"/>
<keyword evidence="5 9" id="KW-0479">Metal-binding</keyword>
<dbReference type="CDD" id="cd03124">
    <property type="entry name" value="alpha_CA_prokaryotic_like"/>
    <property type="match status" value="1"/>
</dbReference>
<name>A0A1Y2EIS8_9PEZI</name>
<comment type="catalytic activity">
    <reaction evidence="8 9">
        <text>hydrogencarbonate + H(+) = CO2 + H2O</text>
        <dbReference type="Rhea" id="RHEA:10748"/>
        <dbReference type="ChEBI" id="CHEBI:15377"/>
        <dbReference type="ChEBI" id="CHEBI:15378"/>
        <dbReference type="ChEBI" id="CHEBI:16526"/>
        <dbReference type="ChEBI" id="CHEBI:17544"/>
        <dbReference type="EC" id="4.2.1.1"/>
    </reaction>
</comment>
<evidence type="ECO:0000256" key="8">
    <source>
        <dbReference type="ARBA" id="ARBA00048348"/>
    </source>
</evidence>
<gene>
    <name evidence="11" type="ORF">BCR38DRAFT_331088</name>
</gene>
<feature type="chain" id="PRO_5025073299" description="Carbonic anhydrase" evidence="9">
    <location>
        <begin position="17"/>
        <end position="275"/>
    </location>
</feature>
<protein>
    <recommendedName>
        <fullName evidence="4 9">Carbonic anhydrase</fullName>
        <ecNumber evidence="4 9">4.2.1.1</ecNumber>
    </recommendedName>
</protein>
<dbReference type="InterPro" id="IPR001148">
    <property type="entry name" value="CA_dom"/>
</dbReference>
<evidence type="ECO:0000256" key="6">
    <source>
        <dbReference type="ARBA" id="ARBA00022833"/>
    </source>
</evidence>
<dbReference type="PANTHER" id="PTHR18952">
    <property type="entry name" value="CARBONIC ANHYDRASE"/>
    <property type="match status" value="1"/>
</dbReference>
<dbReference type="STRING" id="1141098.A0A1Y2EIS8"/>
<dbReference type="Gene3D" id="3.10.200.10">
    <property type="entry name" value="Alpha carbonic anhydrase"/>
    <property type="match status" value="1"/>
</dbReference>
<dbReference type="SUPFAM" id="SSF51069">
    <property type="entry name" value="Carbonic anhydrase"/>
    <property type="match status" value="1"/>
</dbReference>
<evidence type="ECO:0000256" key="4">
    <source>
        <dbReference type="ARBA" id="ARBA00012925"/>
    </source>
</evidence>
<evidence type="ECO:0000313" key="12">
    <source>
        <dbReference type="Proteomes" id="UP000193689"/>
    </source>
</evidence>
<evidence type="ECO:0000313" key="11">
    <source>
        <dbReference type="EMBL" id="ORY71460.1"/>
    </source>
</evidence>
<evidence type="ECO:0000256" key="5">
    <source>
        <dbReference type="ARBA" id="ARBA00022723"/>
    </source>
</evidence>
<dbReference type="GO" id="GO:0008270">
    <property type="term" value="F:zinc ion binding"/>
    <property type="evidence" value="ECO:0007669"/>
    <property type="project" value="UniProtKB-UniRule"/>
</dbReference>
<dbReference type="RefSeq" id="XP_040721052.1">
    <property type="nucleotide sequence ID" value="XM_040855024.1"/>
</dbReference>
<feature type="domain" description="Alpha-carbonic anhydrase" evidence="10">
    <location>
        <begin position="37"/>
        <end position="275"/>
    </location>
</feature>